<feature type="transmembrane region" description="Helical" evidence="11">
    <location>
        <begin position="6"/>
        <end position="25"/>
    </location>
</feature>
<dbReference type="NCBIfam" id="TIGR00054">
    <property type="entry name" value="RIP metalloprotease RseP"/>
    <property type="match status" value="1"/>
</dbReference>
<feature type="non-terminal residue" evidence="13">
    <location>
        <position position="343"/>
    </location>
</feature>
<dbReference type="Proteomes" id="UP000547674">
    <property type="component" value="Unassembled WGS sequence"/>
</dbReference>
<keyword evidence="5 11" id="KW-0812">Transmembrane</keyword>
<sequence>MTTIIFGLLVFSVLVIIHEWGHFAVARWVGVRVERFSVGFGPVVFSKTWRGVQYVISALPLGGYVKMSGDDPRDRDALQPDDFFAVSWWRRVLIALAGPGANFLLAIVLGIVLAWVGITSPDAPNEIGSVDAGSVAAEVGFQDGDVVIAVDDQPVTARSGFVLGIVERENPGDASVTVLRDQSEVTLTVPESAFTDLFTGLRFPFPPIIGDVAIGTPAYSAGLKVGDRVTSINDNAIESWTDMTELIRSNPDQEIQLGISREDKNFIVPVVPMGVENNGEVTGRLGIGATSEQTFTRRFGFGEGVVVGTRAALMAVGMTFQSIGSLVTGGASLSQVSGPVAII</sequence>
<keyword evidence="10 11" id="KW-0472">Membrane</keyword>
<comment type="subcellular location">
    <subcellularLocation>
        <location evidence="2">Membrane</location>
        <topology evidence="2">Multi-pass membrane protein</topology>
    </subcellularLocation>
</comment>
<evidence type="ECO:0000256" key="5">
    <source>
        <dbReference type="ARBA" id="ARBA00022692"/>
    </source>
</evidence>
<keyword evidence="6 11" id="KW-0378">Hydrolase</keyword>
<evidence type="ECO:0000256" key="9">
    <source>
        <dbReference type="ARBA" id="ARBA00023049"/>
    </source>
</evidence>
<name>A0A7Y2E795_UNCEI</name>
<comment type="similarity">
    <text evidence="3 11">Belongs to the peptidase M50B family.</text>
</comment>
<evidence type="ECO:0000256" key="2">
    <source>
        <dbReference type="ARBA" id="ARBA00004141"/>
    </source>
</evidence>
<keyword evidence="8 11" id="KW-1133">Transmembrane helix</keyword>
<dbReference type="Pfam" id="PF02163">
    <property type="entry name" value="Peptidase_M50"/>
    <property type="match status" value="1"/>
</dbReference>
<dbReference type="PANTHER" id="PTHR42837:SF2">
    <property type="entry name" value="MEMBRANE METALLOPROTEASE ARASP2, CHLOROPLASTIC-RELATED"/>
    <property type="match status" value="1"/>
</dbReference>
<keyword evidence="4 13" id="KW-0645">Protease</keyword>
<protein>
    <recommendedName>
        <fullName evidence="11">Zinc metalloprotease</fullName>
        <ecNumber evidence="11">3.4.24.-</ecNumber>
    </recommendedName>
</protein>
<dbReference type="CDD" id="cd23081">
    <property type="entry name" value="cpPDZ_EcRseP-like"/>
    <property type="match status" value="1"/>
</dbReference>
<evidence type="ECO:0000256" key="8">
    <source>
        <dbReference type="ARBA" id="ARBA00022989"/>
    </source>
</evidence>
<dbReference type="GO" id="GO:0016020">
    <property type="term" value="C:membrane"/>
    <property type="evidence" value="ECO:0007669"/>
    <property type="project" value="UniProtKB-SubCell"/>
</dbReference>
<dbReference type="Pfam" id="PF17820">
    <property type="entry name" value="PDZ_6"/>
    <property type="match status" value="2"/>
</dbReference>
<evidence type="ECO:0000256" key="11">
    <source>
        <dbReference type="RuleBase" id="RU362031"/>
    </source>
</evidence>
<reference evidence="13 14" key="1">
    <citation type="submission" date="2020-03" db="EMBL/GenBank/DDBJ databases">
        <title>Metabolic flexibility allows generalist bacteria to become dominant in a frequently disturbed ecosystem.</title>
        <authorList>
            <person name="Chen Y.-J."/>
            <person name="Leung P.M."/>
            <person name="Bay S.K."/>
            <person name="Hugenholtz P."/>
            <person name="Kessler A.J."/>
            <person name="Shelley G."/>
            <person name="Waite D.W."/>
            <person name="Cook P.L."/>
            <person name="Greening C."/>
        </authorList>
    </citation>
    <scope>NUCLEOTIDE SEQUENCE [LARGE SCALE GENOMIC DNA]</scope>
    <source>
        <strain evidence="13">SS_bin_28</strain>
    </source>
</reference>
<dbReference type="InterPro" id="IPR008915">
    <property type="entry name" value="Peptidase_M50"/>
</dbReference>
<dbReference type="GO" id="GO:0046872">
    <property type="term" value="F:metal ion binding"/>
    <property type="evidence" value="ECO:0007669"/>
    <property type="project" value="UniProtKB-KW"/>
</dbReference>
<feature type="transmembrane region" description="Helical" evidence="11">
    <location>
        <begin position="92"/>
        <end position="118"/>
    </location>
</feature>
<evidence type="ECO:0000256" key="4">
    <source>
        <dbReference type="ARBA" id="ARBA00022670"/>
    </source>
</evidence>
<dbReference type="InterPro" id="IPR036034">
    <property type="entry name" value="PDZ_sf"/>
</dbReference>
<organism evidence="13 14">
    <name type="scientific">Eiseniibacteriota bacterium</name>
    <dbReference type="NCBI Taxonomy" id="2212470"/>
    <lineage>
        <taxon>Bacteria</taxon>
        <taxon>Candidatus Eiseniibacteriota</taxon>
    </lineage>
</organism>
<evidence type="ECO:0000256" key="6">
    <source>
        <dbReference type="ARBA" id="ARBA00022801"/>
    </source>
</evidence>
<dbReference type="Gene3D" id="2.30.42.10">
    <property type="match status" value="2"/>
</dbReference>
<dbReference type="SUPFAM" id="SSF50156">
    <property type="entry name" value="PDZ domain-like"/>
    <property type="match status" value="2"/>
</dbReference>
<dbReference type="InterPro" id="IPR041489">
    <property type="entry name" value="PDZ_6"/>
</dbReference>
<dbReference type="InterPro" id="IPR004387">
    <property type="entry name" value="Pept_M50_Zn"/>
</dbReference>
<dbReference type="EC" id="3.4.24.-" evidence="11"/>
<feature type="domain" description="PDZ" evidence="12">
    <location>
        <begin position="195"/>
        <end position="263"/>
    </location>
</feature>
<evidence type="ECO:0000256" key="3">
    <source>
        <dbReference type="ARBA" id="ARBA00007931"/>
    </source>
</evidence>
<feature type="domain" description="PDZ" evidence="12">
    <location>
        <begin position="114"/>
        <end position="182"/>
    </location>
</feature>
<keyword evidence="11" id="KW-0479">Metal-binding</keyword>
<dbReference type="CDD" id="cd06163">
    <property type="entry name" value="S2P-M50_PDZ_RseP-like"/>
    <property type="match status" value="1"/>
</dbReference>
<evidence type="ECO:0000259" key="12">
    <source>
        <dbReference type="SMART" id="SM00228"/>
    </source>
</evidence>
<proteinExistence type="inferred from homology"/>
<evidence type="ECO:0000256" key="7">
    <source>
        <dbReference type="ARBA" id="ARBA00022833"/>
    </source>
</evidence>
<gene>
    <name evidence="13" type="primary">rseP</name>
    <name evidence="13" type="ORF">HKN21_04410</name>
</gene>
<dbReference type="PANTHER" id="PTHR42837">
    <property type="entry name" value="REGULATOR OF SIGMA-E PROTEASE RSEP"/>
    <property type="match status" value="1"/>
</dbReference>
<dbReference type="SMART" id="SM00228">
    <property type="entry name" value="PDZ"/>
    <property type="match status" value="2"/>
</dbReference>
<keyword evidence="9 11" id="KW-0482">Metalloprotease</keyword>
<accession>A0A7Y2E795</accession>
<evidence type="ECO:0000313" key="14">
    <source>
        <dbReference type="Proteomes" id="UP000547674"/>
    </source>
</evidence>
<evidence type="ECO:0000256" key="10">
    <source>
        <dbReference type="ARBA" id="ARBA00023136"/>
    </source>
</evidence>
<dbReference type="InterPro" id="IPR001478">
    <property type="entry name" value="PDZ"/>
</dbReference>
<keyword evidence="7 11" id="KW-0862">Zinc</keyword>
<evidence type="ECO:0000256" key="1">
    <source>
        <dbReference type="ARBA" id="ARBA00001947"/>
    </source>
</evidence>
<evidence type="ECO:0000313" key="13">
    <source>
        <dbReference type="EMBL" id="NNF05980.1"/>
    </source>
</evidence>
<dbReference type="GO" id="GO:0004222">
    <property type="term" value="F:metalloendopeptidase activity"/>
    <property type="evidence" value="ECO:0007669"/>
    <property type="project" value="InterPro"/>
</dbReference>
<dbReference type="AlphaFoldDB" id="A0A7Y2E795"/>
<comment type="cofactor">
    <cofactor evidence="1 11">
        <name>Zn(2+)</name>
        <dbReference type="ChEBI" id="CHEBI:29105"/>
    </cofactor>
</comment>
<dbReference type="GO" id="GO:0006508">
    <property type="term" value="P:proteolysis"/>
    <property type="evidence" value="ECO:0007669"/>
    <property type="project" value="UniProtKB-KW"/>
</dbReference>
<dbReference type="EMBL" id="JABDJR010000164">
    <property type="protein sequence ID" value="NNF05980.1"/>
    <property type="molecule type" value="Genomic_DNA"/>
</dbReference>
<comment type="caution">
    <text evidence="13">The sequence shown here is derived from an EMBL/GenBank/DDBJ whole genome shotgun (WGS) entry which is preliminary data.</text>
</comment>